<dbReference type="GO" id="GO:0005524">
    <property type="term" value="F:ATP binding"/>
    <property type="evidence" value="ECO:0007669"/>
    <property type="project" value="UniProtKB-KW"/>
</dbReference>
<keyword evidence="4 6" id="KW-0067">ATP-binding</keyword>
<dbReference type="Pfam" id="PF00005">
    <property type="entry name" value="ABC_tran"/>
    <property type="match status" value="1"/>
</dbReference>
<dbReference type="InterPro" id="IPR003439">
    <property type="entry name" value="ABC_transporter-like_ATP-bd"/>
</dbReference>
<comment type="caution">
    <text evidence="6">The sequence shown here is derived from an EMBL/GenBank/DDBJ whole genome shotgun (WGS) entry which is preliminary data.</text>
</comment>
<dbReference type="SUPFAM" id="SSF52540">
    <property type="entry name" value="P-loop containing nucleoside triphosphate hydrolases"/>
    <property type="match status" value="1"/>
</dbReference>
<dbReference type="PANTHER" id="PTHR43423">
    <property type="entry name" value="ABC TRANSPORTER I FAMILY MEMBER 17"/>
    <property type="match status" value="1"/>
</dbReference>
<dbReference type="Proteomes" id="UP000602381">
    <property type="component" value="Unassembled WGS sequence"/>
</dbReference>
<dbReference type="InterPro" id="IPR003593">
    <property type="entry name" value="AAA+_ATPase"/>
</dbReference>
<keyword evidence="2" id="KW-0592">Phosphate transport</keyword>
<dbReference type="PANTHER" id="PTHR43423:SF1">
    <property type="entry name" value="ABC TRANSPORTER I FAMILY MEMBER 17"/>
    <property type="match status" value="1"/>
</dbReference>
<accession>A0ABQ2L9D5</accession>
<dbReference type="PROSITE" id="PS50893">
    <property type="entry name" value="ABC_TRANSPORTER_2"/>
    <property type="match status" value="1"/>
</dbReference>
<dbReference type="SMART" id="SM00382">
    <property type="entry name" value="AAA"/>
    <property type="match status" value="1"/>
</dbReference>
<dbReference type="InterPro" id="IPR027417">
    <property type="entry name" value="P-loop_NTPase"/>
</dbReference>
<evidence type="ECO:0000256" key="1">
    <source>
        <dbReference type="ARBA" id="ARBA00022448"/>
    </source>
</evidence>
<name>A0ABQ2L9D5_9PROT</name>
<dbReference type="CDD" id="cd03260">
    <property type="entry name" value="ABC_PstB_phosphate_transporter"/>
    <property type="match status" value="1"/>
</dbReference>
<organism evidence="6 7">
    <name type="scientific">Iodidimonas muriae</name>
    <dbReference type="NCBI Taxonomy" id="261467"/>
    <lineage>
        <taxon>Bacteria</taxon>
        <taxon>Pseudomonadati</taxon>
        <taxon>Pseudomonadota</taxon>
        <taxon>Alphaproteobacteria</taxon>
        <taxon>Iodidimonadales</taxon>
        <taxon>Iodidimonadaceae</taxon>
        <taxon>Iodidimonas</taxon>
    </lineage>
</organism>
<dbReference type="EMBL" id="BMOV01000001">
    <property type="protein sequence ID" value="GGO05492.1"/>
    <property type="molecule type" value="Genomic_DNA"/>
</dbReference>
<keyword evidence="7" id="KW-1185">Reference proteome</keyword>
<evidence type="ECO:0000256" key="3">
    <source>
        <dbReference type="ARBA" id="ARBA00022741"/>
    </source>
</evidence>
<evidence type="ECO:0000313" key="7">
    <source>
        <dbReference type="Proteomes" id="UP000602381"/>
    </source>
</evidence>
<protein>
    <submittedName>
        <fullName evidence="6">Phosphate import ATP-binding protein PstB</fullName>
    </submittedName>
</protein>
<feature type="domain" description="ABC transporter" evidence="5">
    <location>
        <begin position="19"/>
        <end position="264"/>
    </location>
</feature>
<dbReference type="InterPro" id="IPR017871">
    <property type="entry name" value="ABC_transporter-like_CS"/>
</dbReference>
<evidence type="ECO:0000259" key="5">
    <source>
        <dbReference type="PROSITE" id="PS50893"/>
    </source>
</evidence>
<keyword evidence="1" id="KW-0813">Transport</keyword>
<gene>
    <name evidence="6" type="primary">pstB</name>
    <name evidence="6" type="ORF">GCM10007972_02970</name>
</gene>
<dbReference type="PROSITE" id="PS00211">
    <property type="entry name" value="ABC_TRANSPORTER_1"/>
    <property type="match status" value="1"/>
</dbReference>
<keyword evidence="3" id="KW-0547">Nucleotide-binding</keyword>
<evidence type="ECO:0000313" key="6">
    <source>
        <dbReference type="EMBL" id="GGO05492.1"/>
    </source>
</evidence>
<evidence type="ECO:0000256" key="2">
    <source>
        <dbReference type="ARBA" id="ARBA00022592"/>
    </source>
</evidence>
<dbReference type="Gene3D" id="3.40.50.300">
    <property type="entry name" value="P-loop containing nucleotide triphosphate hydrolases"/>
    <property type="match status" value="1"/>
</dbReference>
<evidence type="ECO:0000256" key="4">
    <source>
        <dbReference type="ARBA" id="ARBA00022840"/>
    </source>
</evidence>
<dbReference type="InterPro" id="IPR005670">
    <property type="entry name" value="PstB-like"/>
</dbReference>
<proteinExistence type="predicted"/>
<sequence>MVADAPASPYALETSPYALETSALNVAYHGKRALCDVSLKVRPNSITAIVGPSGCGKSSFLTALNRLDETIPGCTVSGDVRLFGTSLHDHPMPLEDLRRRVAMIFQRPTPFPLSIRRNMEIPIFEHFGPNRAHCAERMESALEAVGLLDEVKDRLDCNATLLSGGQQQRLCLARALALEPHILLLDEPCSALDPLATEKVETLLKSLKQRLSLVLVTHNMAQAQRLADDMALFWVKNGCGYVAEAGPATALLHTPQSAEGRDYFSGRLG</sequence>
<dbReference type="RefSeq" id="WP_150004767.1">
    <property type="nucleotide sequence ID" value="NZ_BMOV01000001.1"/>
</dbReference>
<reference evidence="7" key="1">
    <citation type="journal article" date="2019" name="Int. J. Syst. Evol. Microbiol.">
        <title>The Global Catalogue of Microorganisms (GCM) 10K type strain sequencing project: providing services to taxonomists for standard genome sequencing and annotation.</title>
        <authorList>
            <consortium name="The Broad Institute Genomics Platform"/>
            <consortium name="The Broad Institute Genome Sequencing Center for Infectious Disease"/>
            <person name="Wu L."/>
            <person name="Ma J."/>
        </authorList>
    </citation>
    <scope>NUCLEOTIDE SEQUENCE [LARGE SCALE GENOMIC DNA]</scope>
    <source>
        <strain evidence="7">JCM 17843</strain>
    </source>
</reference>